<evidence type="ECO:0000313" key="4">
    <source>
        <dbReference type="EMBL" id="KAF3511749.1"/>
    </source>
</evidence>
<dbReference type="AlphaFoldDB" id="A0A8S9P8D4"/>
<dbReference type="EMBL" id="QGKX02001521">
    <property type="protein sequence ID" value="KAF3511749.1"/>
    <property type="molecule type" value="Genomic_DNA"/>
</dbReference>
<sequence length="101" mass="11708">MLVEEMNLLSTVFLKLDNDKVYYPNALLATKPISNYFRSPDMSETVEFSIAFSTPISKTAHQERIADWSRIRIIGHLVVVKDIENMNKLKMPSRKDIQNYS</sequence>
<evidence type="ECO:0000259" key="3">
    <source>
        <dbReference type="Pfam" id="PF00924"/>
    </source>
</evidence>
<dbReference type="Gene3D" id="2.30.30.60">
    <property type="match status" value="1"/>
</dbReference>
<gene>
    <name evidence="4" type="ORF">F2Q69_00000483</name>
</gene>
<dbReference type="Proteomes" id="UP000712600">
    <property type="component" value="Unassembled WGS sequence"/>
</dbReference>
<dbReference type="InterPro" id="IPR006685">
    <property type="entry name" value="MscS_channel_2nd"/>
</dbReference>
<accession>A0A8S9P8D4</accession>
<dbReference type="GO" id="GO:0008381">
    <property type="term" value="F:mechanosensitive monoatomic ion channel activity"/>
    <property type="evidence" value="ECO:0007669"/>
    <property type="project" value="TreeGrafter"/>
</dbReference>
<feature type="domain" description="Mechanosensitive ion channel MscS" evidence="3">
    <location>
        <begin position="3"/>
        <end position="36"/>
    </location>
</feature>
<comment type="subcellular location">
    <subcellularLocation>
        <location evidence="1">Membrane</location>
        <topology evidence="1">Multi-pass membrane protein</topology>
    </subcellularLocation>
</comment>
<dbReference type="InterPro" id="IPR023408">
    <property type="entry name" value="MscS_beta-dom_sf"/>
</dbReference>
<dbReference type="GO" id="GO:0005886">
    <property type="term" value="C:plasma membrane"/>
    <property type="evidence" value="ECO:0007669"/>
    <property type="project" value="TreeGrafter"/>
</dbReference>
<dbReference type="GO" id="GO:0050982">
    <property type="term" value="P:detection of mechanical stimulus"/>
    <property type="evidence" value="ECO:0007669"/>
    <property type="project" value="TreeGrafter"/>
</dbReference>
<organism evidence="4 5">
    <name type="scientific">Brassica cretica</name>
    <name type="common">Mustard</name>
    <dbReference type="NCBI Taxonomy" id="69181"/>
    <lineage>
        <taxon>Eukaryota</taxon>
        <taxon>Viridiplantae</taxon>
        <taxon>Streptophyta</taxon>
        <taxon>Embryophyta</taxon>
        <taxon>Tracheophyta</taxon>
        <taxon>Spermatophyta</taxon>
        <taxon>Magnoliopsida</taxon>
        <taxon>eudicotyledons</taxon>
        <taxon>Gunneridae</taxon>
        <taxon>Pentapetalae</taxon>
        <taxon>rosids</taxon>
        <taxon>malvids</taxon>
        <taxon>Brassicales</taxon>
        <taxon>Brassicaceae</taxon>
        <taxon>Brassiceae</taxon>
        <taxon>Brassica</taxon>
    </lineage>
</organism>
<evidence type="ECO:0000256" key="1">
    <source>
        <dbReference type="ARBA" id="ARBA00004141"/>
    </source>
</evidence>
<dbReference type="Pfam" id="PF00924">
    <property type="entry name" value="MS_channel_2nd"/>
    <property type="match status" value="1"/>
</dbReference>
<dbReference type="GO" id="GO:0006820">
    <property type="term" value="P:monoatomic anion transport"/>
    <property type="evidence" value="ECO:0007669"/>
    <property type="project" value="TreeGrafter"/>
</dbReference>
<comment type="similarity">
    <text evidence="2">Belongs to the MscS (TC 1.A.23) family.</text>
</comment>
<protein>
    <recommendedName>
        <fullName evidence="3">Mechanosensitive ion channel MscS domain-containing protein</fullName>
    </recommendedName>
</protein>
<dbReference type="PANTHER" id="PTHR31618:SF20">
    <property type="entry name" value="MECHANOSENSITIVE ION CHANNEL PROTEIN 10"/>
    <property type="match status" value="1"/>
</dbReference>
<dbReference type="InterPro" id="IPR016688">
    <property type="entry name" value="MscS-like_plants/fungi"/>
</dbReference>
<comment type="caution">
    <text evidence="4">The sequence shown here is derived from an EMBL/GenBank/DDBJ whole genome shotgun (WGS) entry which is preliminary data.</text>
</comment>
<dbReference type="PANTHER" id="PTHR31618">
    <property type="entry name" value="MECHANOSENSITIVE ION CHANNEL PROTEIN 5"/>
    <property type="match status" value="1"/>
</dbReference>
<reference evidence="4" key="1">
    <citation type="submission" date="2019-12" db="EMBL/GenBank/DDBJ databases">
        <title>Genome sequencing and annotation of Brassica cretica.</title>
        <authorList>
            <person name="Studholme D.J."/>
            <person name="Sarris P."/>
        </authorList>
    </citation>
    <scope>NUCLEOTIDE SEQUENCE</scope>
    <source>
        <strain evidence="4">PFS-109/04</strain>
        <tissue evidence="4">Leaf</tissue>
    </source>
</reference>
<evidence type="ECO:0000313" key="5">
    <source>
        <dbReference type="Proteomes" id="UP000712600"/>
    </source>
</evidence>
<proteinExistence type="inferred from homology"/>
<evidence type="ECO:0000256" key="2">
    <source>
        <dbReference type="ARBA" id="ARBA00008017"/>
    </source>
</evidence>
<name>A0A8S9P8D4_BRACR</name>